<dbReference type="PROSITE" id="PS50011">
    <property type="entry name" value="PROTEIN_KINASE_DOM"/>
    <property type="match status" value="1"/>
</dbReference>
<evidence type="ECO:0000256" key="5">
    <source>
        <dbReference type="ARBA" id="ARBA00022840"/>
    </source>
</evidence>
<dbReference type="EC" id="2.7.12.2" evidence="7"/>
<evidence type="ECO:0000256" key="3">
    <source>
        <dbReference type="ARBA" id="ARBA00022741"/>
    </source>
</evidence>
<comment type="similarity">
    <text evidence="6">Belongs to the protein kinase superfamily. STE Ser/Thr protein kinase family. MAP kinase kinase subfamily.</text>
</comment>
<keyword evidence="11" id="KW-1185">Reference proteome</keyword>
<evidence type="ECO:0000313" key="10">
    <source>
        <dbReference type="EMBL" id="KAK0574126.1"/>
    </source>
</evidence>
<dbReference type="PANTHER" id="PTHR48013:SF32">
    <property type="entry name" value="MITOGEN-ACTIVATED PROTEIN KINASE KINASE 2-LIKE"/>
    <property type="match status" value="1"/>
</dbReference>
<feature type="region of interest" description="Disordered" evidence="8">
    <location>
        <begin position="256"/>
        <end position="277"/>
    </location>
</feature>
<keyword evidence="3" id="KW-0547">Nucleotide-binding</keyword>
<organism evidence="10 11">
    <name type="scientific">Acer saccharum</name>
    <name type="common">Sugar maple</name>
    <dbReference type="NCBI Taxonomy" id="4024"/>
    <lineage>
        <taxon>Eukaryota</taxon>
        <taxon>Viridiplantae</taxon>
        <taxon>Streptophyta</taxon>
        <taxon>Embryophyta</taxon>
        <taxon>Tracheophyta</taxon>
        <taxon>Spermatophyta</taxon>
        <taxon>Magnoliopsida</taxon>
        <taxon>eudicotyledons</taxon>
        <taxon>Gunneridae</taxon>
        <taxon>Pentapetalae</taxon>
        <taxon>rosids</taxon>
        <taxon>malvids</taxon>
        <taxon>Sapindales</taxon>
        <taxon>Sapindaceae</taxon>
        <taxon>Hippocastanoideae</taxon>
        <taxon>Acereae</taxon>
        <taxon>Acer</taxon>
    </lineage>
</organism>
<dbReference type="InterPro" id="IPR011009">
    <property type="entry name" value="Kinase-like_dom_sf"/>
</dbReference>
<gene>
    <name evidence="10" type="ORF">LWI29_018548</name>
</gene>
<evidence type="ECO:0000256" key="1">
    <source>
        <dbReference type="ARBA" id="ARBA00022527"/>
    </source>
</evidence>
<feature type="domain" description="Protein kinase" evidence="9">
    <location>
        <begin position="347"/>
        <end position="629"/>
    </location>
</feature>
<evidence type="ECO:0000256" key="6">
    <source>
        <dbReference type="ARBA" id="ARBA00038035"/>
    </source>
</evidence>
<dbReference type="GO" id="GO:0004708">
    <property type="term" value="F:MAP kinase kinase activity"/>
    <property type="evidence" value="ECO:0007669"/>
    <property type="project" value="UniProtKB-EC"/>
</dbReference>
<keyword evidence="1" id="KW-0723">Serine/threonine-protein kinase</keyword>
<evidence type="ECO:0000256" key="2">
    <source>
        <dbReference type="ARBA" id="ARBA00022679"/>
    </source>
</evidence>
<sequence>MYEKDPLPIYIIPKDIKDSIEKDIVPGVLNKPLSPSTYTDYFAALLYAEDHYIEKWSDFQLKNVTLELQEAEIYRKFSNKKHFHESDEKKVKLVAAFEIDSVPGRRPYLLSRDFVFAKPTGRTLIHFRGEEVAPKVASQKNFLEKLVNDPTEGNADHIIPVYRGGDENEHSNTLQTLNNPNPNPPANQTKSSQTINQNIEAFVDANRPNPWPNKLPKLTYFIRPKPWPDEPPIHTGHKLRTSLEKTRKLTYIHDENEEVTRGGEVSPGSNRQQRRSVGQNRIFLVTDQALQWNYHRFRPTLSRAAAPARLPTPFPGENRRRSRLERLLLVIPVENQARDRRCAVVQLPVFDPGGKGSFEEKGFAWLRFWWNFGHFGRIFEGDRRRVKASGRRFSERRRIGNEEEARVANDLIIWGFFSNDIGCRFNGDLRLGEESVRKWVVVLMEVCREKEEDLRCVEGRRNEDEEAARVVVYLSEGKRRIYSGMWELKTTSFDEDFIPQKTAPFRIPVGILCYSKTAPFGELGQKRNWAICGLWWINYLQPDIKRGNFSKEEEDTIIKLHHILGNSDIWSLGMVVLECAIGRFPYMQSEDQQSWPSFYELLEAIVESPPPTAPADQFSPEFCSFVSAW</sequence>
<evidence type="ECO:0000313" key="11">
    <source>
        <dbReference type="Proteomes" id="UP001168877"/>
    </source>
</evidence>
<accession>A0AA39RHL4</accession>
<evidence type="ECO:0000259" key="9">
    <source>
        <dbReference type="PROSITE" id="PS50011"/>
    </source>
</evidence>
<dbReference type="SUPFAM" id="SSF56112">
    <property type="entry name" value="Protein kinase-like (PK-like)"/>
    <property type="match status" value="1"/>
</dbReference>
<dbReference type="GO" id="GO:0005524">
    <property type="term" value="F:ATP binding"/>
    <property type="evidence" value="ECO:0007669"/>
    <property type="project" value="UniProtKB-KW"/>
</dbReference>
<dbReference type="InterPro" id="IPR000719">
    <property type="entry name" value="Prot_kinase_dom"/>
</dbReference>
<evidence type="ECO:0000256" key="4">
    <source>
        <dbReference type="ARBA" id="ARBA00022777"/>
    </source>
</evidence>
<dbReference type="Proteomes" id="UP001168877">
    <property type="component" value="Unassembled WGS sequence"/>
</dbReference>
<reference evidence="10" key="1">
    <citation type="journal article" date="2022" name="Plant J.">
        <title>Strategies of tolerance reflected in two North American maple genomes.</title>
        <authorList>
            <person name="McEvoy S.L."/>
            <person name="Sezen U.U."/>
            <person name="Trouern-Trend A."/>
            <person name="McMahon S.M."/>
            <person name="Schaberg P.G."/>
            <person name="Yang J."/>
            <person name="Wegrzyn J.L."/>
            <person name="Swenson N.G."/>
        </authorList>
    </citation>
    <scope>NUCLEOTIDE SEQUENCE</scope>
    <source>
        <strain evidence="10">NS2018</strain>
    </source>
</reference>
<comment type="caution">
    <text evidence="10">The sequence shown here is derived from an EMBL/GenBank/DDBJ whole genome shotgun (WGS) entry which is preliminary data.</text>
</comment>
<keyword evidence="2" id="KW-0808">Transferase</keyword>
<dbReference type="EMBL" id="JAUESC010000387">
    <property type="protein sequence ID" value="KAK0574126.1"/>
    <property type="molecule type" value="Genomic_DNA"/>
</dbReference>
<feature type="region of interest" description="Disordered" evidence="8">
    <location>
        <begin position="162"/>
        <end position="192"/>
    </location>
</feature>
<proteinExistence type="inferred from homology"/>
<reference evidence="10" key="2">
    <citation type="submission" date="2023-06" db="EMBL/GenBank/DDBJ databases">
        <authorList>
            <person name="Swenson N.G."/>
            <person name="Wegrzyn J.L."/>
            <person name="Mcevoy S.L."/>
        </authorList>
    </citation>
    <scope>NUCLEOTIDE SEQUENCE</scope>
    <source>
        <strain evidence="10">NS2018</strain>
        <tissue evidence="10">Leaf</tissue>
    </source>
</reference>
<dbReference type="Gene3D" id="1.10.510.10">
    <property type="entry name" value="Transferase(Phosphotransferase) domain 1"/>
    <property type="match status" value="1"/>
</dbReference>
<protein>
    <recommendedName>
        <fullName evidence="7">mitogen-activated protein kinase kinase</fullName>
        <ecNumber evidence="7">2.7.12.2</ecNumber>
    </recommendedName>
</protein>
<keyword evidence="5" id="KW-0067">ATP-binding</keyword>
<name>A0AA39RHL4_ACESA</name>
<evidence type="ECO:0000256" key="7">
    <source>
        <dbReference type="ARBA" id="ARBA00038999"/>
    </source>
</evidence>
<feature type="compositionally biased region" description="Polar residues" evidence="8">
    <location>
        <begin position="267"/>
        <end position="277"/>
    </location>
</feature>
<keyword evidence="4" id="KW-0418">Kinase</keyword>
<evidence type="ECO:0000256" key="8">
    <source>
        <dbReference type="SAM" id="MobiDB-lite"/>
    </source>
</evidence>
<dbReference type="PANTHER" id="PTHR48013">
    <property type="entry name" value="DUAL SPECIFICITY MITOGEN-ACTIVATED PROTEIN KINASE KINASE 5-RELATED"/>
    <property type="match status" value="1"/>
</dbReference>
<dbReference type="GO" id="GO:0004674">
    <property type="term" value="F:protein serine/threonine kinase activity"/>
    <property type="evidence" value="ECO:0007669"/>
    <property type="project" value="UniProtKB-KW"/>
</dbReference>
<dbReference type="AlphaFoldDB" id="A0AA39RHL4"/>